<evidence type="ECO:0000256" key="1">
    <source>
        <dbReference type="SAM" id="Coils"/>
    </source>
</evidence>
<evidence type="ECO:0000313" key="3">
    <source>
        <dbReference type="Proteomes" id="UP001367508"/>
    </source>
</evidence>
<feature type="coiled-coil region" evidence="1">
    <location>
        <begin position="55"/>
        <end position="82"/>
    </location>
</feature>
<keyword evidence="1" id="KW-0175">Coiled coil</keyword>
<gene>
    <name evidence="2" type="ORF">VNO77_19118</name>
</gene>
<dbReference type="EMBL" id="JAYMYQ010000004">
    <property type="protein sequence ID" value="KAK7338506.1"/>
    <property type="molecule type" value="Genomic_DNA"/>
</dbReference>
<evidence type="ECO:0000313" key="2">
    <source>
        <dbReference type="EMBL" id="KAK7338506.1"/>
    </source>
</evidence>
<proteinExistence type="predicted"/>
<comment type="caution">
    <text evidence="2">The sequence shown here is derived from an EMBL/GenBank/DDBJ whole genome shotgun (WGS) entry which is preliminary data.</text>
</comment>
<protein>
    <recommendedName>
        <fullName evidence="4">OTU domain-containing protein</fullName>
    </recommendedName>
</protein>
<sequence>MLEVKKQVKQVDASQFRTQLDALGLHIIEVTTDENCFFRSGLGISMCTCTQNTNLAFLMLKLRALADQLEGNEEEHQKYRNMVVKHILV</sequence>
<reference evidence="2 3" key="1">
    <citation type="submission" date="2024-01" db="EMBL/GenBank/DDBJ databases">
        <title>The genomes of 5 underutilized Papilionoideae crops provide insights into root nodulation and disease resistanc.</title>
        <authorList>
            <person name="Jiang F."/>
        </authorList>
    </citation>
    <scope>NUCLEOTIDE SEQUENCE [LARGE SCALE GENOMIC DNA]</scope>
    <source>
        <strain evidence="2">LVBAO_FW01</strain>
        <tissue evidence="2">Leaves</tissue>
    </source>
</reference>
<name>A0AAN9LM67_CANGL</name>
<accession>A0AAN9LM67</accession>
<keyword evidence="3" id="KW-1185">Reference proteome</keyword>
<dbReference type="AlphaFoldDB" id="A0AAN9LM67"/>
<dbReference type="Proteomes" id="UP001367508">
    <property type="component" value="Unassembled WGS sequence"/>
</dbReference>
<organism evidence="2 3">
    <name type="scientific">Canavalia gladiata</name>
    <name type="common">Sword bean</name>
    <name type="synonym">Dolichos gladiatus</name>
    <dbReference type="NCBI Taxonomy" id="3824"/>
    <lineage>
        <taxon>Eukaryota</taxon>
        <taxon>Viridiplantae</taxon>
        <taxon>Streptophyta</taxon>
        <taxon>Embryophyta</taxon>
        <taxon>Tracheophyta</taxon>
        <taxon>Spermatophyta</taxon>
        <taxon>Magnoliopsida</taxon>
        <taxon>eudicotyledons</taxon>
        <taxon>Gunneridae</taxon>
        <taxon>Pentapetalae</taxon>
        <taxon>rosids</taxon>
        <taxon>fabids</taxon>
        <taxon>Fabales</taxon>
        <taxon>Fabaceae</taxon>
        <taxon>Papilionoideae</taxon>
        <taxon>50 kb inversion clade</taxon>
        <taxon>NPAAA clade</taxon>
        <taxon>indigoferoid/millettioid clade</taxon>
        <taxon>Phaseoleae</taxon>
        <taxon>Canavalia</taxon>
    </lineage>
</organism>
<evidence type="ECO:0008006" key="4">
    <source>
        <dbReference type="Google" id="ProtNLM"/>
    </source>
</evidence>